<accession>A0A3D9KEL0</accession>
<dbReference type="Pfam" id="PF03453">
    <property type="entry name" value="MoeA_N"/>
    <property type="match status" value="1"/>
</dbReference>
<dbReference type="PANTHER" id="PTHR10192:SF5">
    <property type="entry name" value="GEPHYRIN"/>
    <property type="match status" value="1"/>
</dbReference>
<evidence type="ECO:0000256" key="9">
    <source>
        <dbReference type="ARBA" id="ARBA00022723"/>
    </source>
</evidence>
<evidence type="ECO:0000256" key="6">
    <source>
        <dbReference type="ARBA" id="ARBA00021108"/>
    </source>
</evidence>
<gene>
    <name evidence="16" type="ORF">DFP98_106203</name>
</gene>
<evidence type="ECO:0000256" key="11">
    <source>
        <dbReference type="ARBA" id="ARBA00023150"/>
    </source>
</evidence>
<comment type="function">
    <text evidence="2 13">Catalyzes the insertion of molybdate into adenylated molybdopterin with the concomitant release of AMP.</text>
</comment>
<comment type="similarity">
    <text evidence="4 13">Belongs to the MoeA family.</text>
</comment>
<evidence type="ECO:0000256" key="4">
    <source>
        <dbReference type="ARBA" id="ARBA00010763"/>
    </source>
</evidence>
<dbReference type="OrthoDB" id="9804758at2"/>
<dbReference type="InterPro" id="IPR005110">
    <property type="entry name" value="MoeA_linker/N"/>
</dbReference>
<keyword evidence="11 13" id="KW-0501">Molybdenum cofactor biosynthesis</keyword>
<comment type="caution">
    <text evidence="16">The sequence shown here is derived from an EMBL/GenBank/DDBJ whole genome shotgun (WGS) entry which is preliminary data.</text>
</comment>
<dbReference type="UniPathway" id="UPA00344"/>
<evidence type="ECO:0000313" key="17">
    <source>
        <dbReference type="Proteomes" id="UP000256977"/>
    </source>
</evidence>
<dbReference type="EMBL" id="QRDZ01000006">
    <property type="protein sequence ID" value="RED84329.1"/>
    <property type="molecule type" value="Genomic_DNA"/>
</dbReference>
<dbReference type="InterPro" id="IPR036688">
    <property type="entry name" value="MoeA_C_domain_IV_sf"/>
</dbReference>
<keyword evidence="8 13" id="KW-0808">Transferase</keyword>
<dbReference type="Pfam" id="PF03454">
    <property type="entry name" value="MoeA_C"/>
    <property type="match status" value="1"/>
</dbReference>
<feature type="domain" description="MoaB/Mog" evidence="15">
    <location>
        <begin position="197"/>
        <end position="335"/>
    </location>
</feature>
<evidence type="ECO:0000256" key="1">
    <source>
        <dbReference type="ARBA" id="ARBA00001946"/>
    </source>
</evidence>
<dbReference type="Gene3D" id="2.170.190.11">
    <property type="entry name" value="Molybdopterin biosynthesis moea protein, domain 3"/>
    <property type="match status" value="1"/>
</dbReference>
<dbReference type="FunFam" id="3.40.980.10:FF:000004">
    <property type="entry name" value="Molybdopterin molybdenumtransferase"/>
    <property type="match status" value="1"/>
</dbReference>
<evidence type="ECO:0000256" key="13">
    <source>
        <dbReference type="RuleBase" id="RU365090"/>
    </source>
</evidence>
<dbReference type="Gene3D" id="3.40.980.10">
    <property type="entry name" value="MoaB/Mog-like domain"/>
    <property type="match status" value="1"/>
</dbReference>
<dbReference type="InterPro" id="IPR005111">
    <property type="entry name" value="MoeA_C_domain_IV"/>
</dbReference>
<dbReference type="InterPro" id="IPR038987">
    <property type="entry name" value="MoeA-like"/>
</dbReference>
<reference evidence="16 17" key="1">
    <citation type="submission" date="2018-07" db="EMBL/GenBank/DDBJ databases">
        <title>Genomic Encyclopedia of Type Strains, Phase III (KMG-III): the genomes of soil and plant-associated and newly described type strains.</title>
        <authorList>
            <person name="Whitman W."/>
        </authorList>
    </citation>
    <scope>NUCLEOTIDE SEQUENCE [LARGE SCALE GENOMIC DNA]</scope>
    <source>
        <strain evidence="16 17">CECT 7287</strain>
    </source>
</reference>
<evidence type="ECO:0000259" key="15">
    <source>
        <dbReference type="SMART" id="SM00852"/>
    </source>
</evidence>
<evidence type="ECO:0000313" key="16">
    <source>
        <dbReference type="EMBL" id="RED84329.1"/>
    </source>
</evidence>
<evidence type="ECO:0000256" key="10">
    <source>
        <dbReference type="ARBA" id="ARBA00022842"/>
    </source>
</evidence>
<dbReference type="RefSeq" id="WP_116060479.1">
    <property type="nucleotide sequence ID" value="NZ_QRDZ01000006.1"/>
</dbReference>
<dbReference type="InterPro" id="IPR036135">
    <property type="entry name" value="MoeA_linker/N_sf"/>
</dbReference>
<name>A0A3D9KEL0_9BACL</name>
<comment type="cofactor">
    <cofactor evidence="1 13">
        <name>Mg(2+)</name>
        <dbReference type="ChEBI" id="CHEBI:18420"/>
    </cofactor>
</comment>
<protein>
    <recommendedName>
        <fullName evidence="6 13">Molybdopterin molybdenumtransferase</fullName>
        <ecNumber evidence="5 13">2.10.1.1</ecNumber>
    </recommendedName>
</protein>
<dbReference type="AlphaFoldDB" id="A0A3D9KEL0"/>
<evidence type="ECO:0000256" key="7">
    <source>
        <dbReference type="ARBA" id="ARBA00022505"/>
    </source>
</evidence>
<dbReference type="Gene3D" id="2.40.340.10">
    <property type="entry name" value="MoeA, C-terminal, domain IV"/>
    <property type="match status" value="1"/>
</dbReference>
<dbReference type="CDD" id="cd00887">
    <property type="entry name" value="MoeA"/>
    <property type="match status" value="1"/>
</dbReference>
<evidence type="ECO:0000256" key="5">
    <source>
        <dbReference type="ARBA" id="ARBA00013269"/>
    </source>
</evidence>
<organism evidence="16 17">
    <name type="scientific">Cohnella phaseoli</name>
    <dbReference type="NCBI Taxonomy" id="456490"/>
    <lineage>
        <taxon>Bacteria</taxon>
        <taxon>Bacillati</taxon>
        <taxon>Bacillota</taxon>
        <taxon>Bacilli</taxon>
        <taxon>Bacillales</taxon>
        <taxon>Paenibacillaceae</taxon>
        <taxon>Cohnella</taxon>
    </lineage>
</organism>
<evidence type="ECO:0000256" key="12">
    <source>
        <dbReference type="ARBA" id="ARBA00047317"/>
    </source>
</evidence>
<dbReference type="EC" id="2.10.1.1" evidence="5 13"/>
<sequence>MMQQADNVERYRRKAVQPEEAQQTILNHIRALDAENVTLYEAWGRSLAEPLIAPHPFPPFRRSGMDGYAVRTADLAEAAPGRPAELVVLEHLPGGTEPKRSLGPGQASRIMTGGMVPEGADAVVMLEMTETDERDGLSFVRIGKAVPPGANISEIGSEIREGERLLPAGRQVEAGESAVLAACGCARVAVARRPRVAILSTGSELLEVDEPLAPAKIRNSNAPMLAALIREFGAEPTLLGKVPDDPEAAGKLVRQALADCDLLLTSGGVSVGDYDVMVDILAQPDVKLLFNKIAMRPGSPTSAALLGDKLILALSGNPGACFVGFHLFVVPALRRMLGVQRPTHPQFTARLGEDFPKVNAYRRYIRAFTSVSGDGQVWATPTGDDKSSLMTTIVGADCLIEIPPIKEGLRRGHPVKVWKIGQ</sequence>
<dbReference type="GO" id="GO:0061599">
    <property type="term" value="F:molybdopterin molybdotransferase activity"/>
    <property type="evidence" value="ECO:0007669"/>
    <property type="project" value="UniProtKB-UniRule"/>
</dbReference>
<comment type="pathway">
    <text evidence="3 13">Cofactor biosynthesis; molybdopterin biosynthesis.</text>
</comment>
<dbReference type="PANTHER" id="PTHR10192">
    <property type="entry name" value="MOLYBDOPTERIN BIOSYNTHESIS PROTEIN"/>
    <property type="match status" value="1"/>
</dbReference>
<keyword evidence="7 13" id="KW-0500">Molybdenum</keyword>
<evidence type="ECO:0000256" key="3">
    <source>
        <dbReference type="ARBA" id="ARBA00005046"/>
    </source>
</evidence>
<dbReference type="SUPFAM" id="SSF53218">
    <property type="entry name" value="Molybdenum cofactor biosynthesis proteins"/>
    <property type="match status" value="1"/>
</dbReference>
<dbReference type="SUPFAM" id="SSF63867">
    <property type="entry name" value="MoeA C-terminal domain-like"/>
    <property type="match status" value="1"/>
</dbReference>
<evidence type="ECO:0000256" key="8">
    <source>
        <dbReference type="ARBA" id="ARBA00022679"/>
    </source>
</evidence>
<proteinExistence type="inferred from homology"/>
<dbReference type="SUPFAM" id="SSF63882">
    <property type="entry name" value="MoeA N-terminal region -like"/>
    <property type="match status" value="1"/>
</dbReference>
<dbReference type="Gene3D" id="3.90.105.10">
    <property type="entry name" value="Molybdopterin biosynthesis moea protein, domain 2"/>
    <property type="match status" value="1"/>
</dbReference>
<keyword evidence="9 13" id="KW-0479">Metal-binding</keyword>
<keyword evidence="10 13" id="KW-0460">Magnesium</keyword>
<dbReference type="Pfam" id="PF00994">
    <property type="entry name" value="MoCF_biosynth"/>
    <property type="match status" value="1"/>
</dbReference>
<feature type="region of interest" description="Disordered" evidence="14">
    <location>
        <begin position="1"/>
        <end position="20"/>
    </location>
</feature>
<dbReference type="FunFam" id="2.170.190.11:FF:000001">
    <property type="entry name" value="Molybdopterin molybdenumtransferase"/>
    <property type="match status" value="1"/>
</dbReference>
<dbReference type="InterPro" id="IPR036425">
    <property type="entry name" value="MoaB/Mog-like_dom_sf"/>
</dbReference>
<evidence type="ECO:0000256" key="2">
    <source>
        <dbReference type="ARBA" id="ARBA00002901"/>
    </source>
</evidence>
<dbReference type="SMART" id="SM00852">
    <property type="entry name" value="MoCF_biosynth"/>
    <property type="match status" value="1"/>
</dbReference>
<dbReference type="NCBIfam" id="TIGR00177">
    <property type="entry name" value="molyb_syn"/>
    <property type="match status" value="1"/>
</dbReference>
<dbReference type="Proteomes" id="UP000256977">
    <property type="component" value="Unassembled WGS sequence"/>
</dbReference>
<dbReference type="GO" id="GO:0046872">
    <property type="term" value="F:metal ion binding"/>
    <property type="evidence" value="ECO:0007669"/>
    <property type="project" value="UniProtKB-UniRule"/>
</dbReference>
<dbReference type="InterPro" id="IPR001453">
    <property type="entry name" value="MoaB/Mog_dom"/>
</dbReference>
<dbReference type="NCBIfam" id="NF045515">
    <property type="entry name" value="Glp_gephyrin"/>
    <property type="match status" value="1"/>
</dbReference>
<dbReference type="GO" id="GO:0005829">
    <property type="term" value="C:cytosol"/>
    <property type="evidence" value="ECO:0007669"/>
    <property type="project" value="TreeGrafter"/>
</dbReference>
<comment type="catalytic activity">
    <reaction evidence="12">
        <text>adenylyl-molybdopterin + molybdate = Mo-molybdopterin + AMP + H(+)</text>
        <dbReference type="Rhea" id="RHEA:35047"/>
        <dbReference type="ChEBI" id="CHEBI:15378"/>
        <dbReference type="ChEBI" id="CHEBI:36264"/>
        <dbReference type="ChEBI" id="CHEBI:62727"/>
        <dbReference type="ChEBI" id="CHEBI:71302"/>
        <dbReference type="ChEBI" id="CHEBI:456215"/>
        <dbReference type="EC" id="2.10.1.1"/>
    </reaction>
</comment>
<evidence type="ECO:0000256" key="14">
    <source>
        <dbReference type="SAM" id="MobiDB-lite"/>
    </source>
</evidence>
<dbReference type="GO" id="GO:0006777">
    <property type="term" value="P:Mo-molybdopterin cofactor biosynthetic process"/>
    <property type="evidence" value="ECO:0007669"/>
    <property type="project" value="UniProtKB-UniRule"/>
</dbReference>
<keyword evidence="17" id="KW-1185">Reference proteome</keyword>